<dbReference type="Proteomes" id="UP000321899">
    <property type="component" value="Unassembled WGS sequence"/>
</dbReference>
<organism evidence="2 3">
    <name type="scientific">Desulfobotulus mexicanus</name>
    <dbReference type="NCBI Taxonomy" id="2586642"/>
    <lineage>
        <taxon>Bacteria</taxon>
        <taxon>Pseudomonadati</taxon>
        <taxon>Thermodesulfobacteriota</taxon>
        <taxon>Desulfobacteria</taxon>
        <taxon>Desulfobacterales</taxon>
        <taxon>Desulfobacteraceae</taxon>
        <taxon>Desulfobotulus</taxon>
    </lineage>
</organism>
<protein>
    <submittedName>
        <fullName evidence="2">Uncharacterized protein</fullName>
    </submittedName>
</protein>
<dbReference type="RefSeq" id="WP_139447898.1">
    <property type="nucleotide sequence ID" value="NZ_VDMB01000007.1"/>
</dbReference>
<dbReference type="AlphaFoldDB" id="A0A5Q4VB46"/>
<comment type="caution">
    <text evidence="2">The sequence shown here is derived from an EMBL/GenBank/DDBJ whole genome shotgun (WGS) entry which is preliminary data.</text>
</comment>
<accession>A0A5Q4VB46</accession>
<feature type="compositionally biased region" description="Polar residues" evidence="1">
    <location>
        <begin position="24"/>
        <end position="38"/>
    </location>
</feature>
<sequence length="112" mass="12256">MASEKTVSLNKPAPWAAWEKKSSQHTSKPTGTGSSDSSGLIPERGFYKAKPLSPAYMMIKPGRHNFKNAGLPFSSVKIKNFCFANQRHSIRQAYHAKVQKPSFGIVMDSGTG</sequence>
<evidence type="ECO:0000256" key="1">
    <source>
        <dbReference type="SAM" id="MobiDB-lite"/>
    </source>
</evidence>
<keyword evidence="3" id="KW-1185">Reference proteome</keyword>
<name>A0A5Q4VB46_9BACT</name>
<reference evidence="2 3" key="1">
    <citation type="submission" date="2019-06" db="EMBL/GenBank/DDBJ databases">
        <title>Desulfobotulus mexicanus sp. nov., a novel sulfate-reducing bacterium isolated from the sediment of an alkaline crater lake in Mexico.</title>
        <authorList>
            <person name="Hirschler-Rea A."/>
        </authorList>
    </citation>
    <scope>NUCLEOTIDE SEQUENCE [LARGE SCALE GENOMIC DNA]</scope>
    <source>
        <strain evidence="2 3">PAR22N</strain>
    </source>
</reference>
<dbReference type="EMBL" id="VDMB01000007">
    <property type="protein sequence ID" value="TYT74974.1"/>
    <property type="molecule type" value="Genomic_DNA"/>
</dbReference>
<evidence type="ECO:0000313" key="3">
    <source>
        <dbReference type="Proteomes" id="UP000321899"/>
    </source>
</evidence>
<gene>
    <name evidence="2" type="ORF">FIM25_07580</name>
</gene>
<evidence type="ECO:0000313" key="2">
    <source>
        <dbReference type="EMBL" id="TYT74974.1"/>
    </source>
</evidence>
<proteinExistence type="predicted"/>
<feature type="region of interest" description="Disordered" evidence="1">
    <location>
        <begin position="1"/>
        <end position="42"/>
    </location>
</feature>